<dbReference type="InterPro" id="IPR009351">
    <property type="entry name" value="AlkZ-like"/>
</dbReference>
<comment type="caution">
    <text evidence="1">The sequence shown here is derived from an EMBL/GenBank/DDBJ whole genome shotgun (WGS) entry which is preliminary data.</text>
</comment>
<evidence type="ECO:0008006" key="3">
    <source>
        <dbReference type="Google" id="ProtNLM"/>
    </source>
</evidence>
<dbReference type="RefSeq" id="WP_307245122.1">
    <property type="nucleotide sequence ID" value="NZ_JAUSQZ010000001.1"/>
</dbReference>
<proteinExistence type="predicted"/>
<dbReference type="PANTHER" id="PTHR38479">
    <property type="entry name" value="LMO0824 PROTEIN"/>
    <property type="match status" value="1"/>
</dbReference>
<dbReference type="Pfam" id="PF06224">
    <property type="entry name" value="AlkZ-like"/>
    <property type="match status" value="1"/>
</dbReference>
<name>A0ABT9P675_9ACTN</name>
<keyword evidence="2" id="KW-1185">Reference proteome</keyword>
<evidence type="ECO:0000313" key="2">
    <source>
        <dbReference type="Proteomes" id="UP001235712"/>
    </source>
</evidence>
<dbReference type="EMBL" id="JAUSQZ010000001">
    <property type="protein sequence ID" value="MDP9828187.1"/>
    <property type="molecule type" value="Genomic_DNA"/>
</dbReference>
<accession>A0ABT9P675</accession>
<protein>
    <recommendedName>
        <fullName evidence="3">Winged helix DNA-binding protein</fullName>
    </recommendedName>
</protein>
<sequence>MSTRISIRRLGRATLARQHLLERVRMGALEMVEHLVGLQSQEPLSAYGGLWTRLHGFEAAELADLLENRRVVRILAMRGTIHLFSARDCLGLRPVMQPVLDRVYTAARIRAVIGDPAELERRARELPAAGPMLPMELNRALAPHCPDATLDDLAGRGWSVAAGAGAAARGVGARRAHDLRAEIHRAGAFVTGGDVLAEYRKVST</sequence>
<organism evidence="1 2">
    <name type="scientific">Kineosporia succinea</name>
    <dbReference type="NCBI Taxonomy" id="84632"/>
    <lineage>
        <taxon>Bacteria</taxon>
        <taxon>Bacillati</taxon>
        <taxon>Actinomycetota</taxon>
        <taxon>Actinomycetes</taxon>
        <taxon>Kineosporiales</taxon>
        <taxon>Kineosporiaceae</taxon>
        <taxon>Kineosporia</taxon>
    </lineage>
</organism>
<evidence type="ECO:0000313" key="1">
    <source>
        <dbReference type="EMBL" id="MDP9828187.1"/>
    </source>
</evidence>
<reference evidence="1 2" key="1">
    <citation type="submission" date="2023-07" db="EMBL/GenBank/DDBJ databases">
        <title>Sequencing the genomes of 1000 actinobacteria strains.</title>
        <authorList>
            <person name="Klenk H.-P."/>
        </authorList>
    </citation>
    <scope>NUCLEOTIDE SEQUENCE [LARGE SCALE GENOMIC DNA]</scope>
    <source>
        <strain evidence="1 2">DSM 44388</strain>
    </source>
</reference>
<dbReference type="PANTHER" id="PTHR38479:SF2">
    <property type="entry name" value="WINGED HELIX DNA-BINDING DOMAIN-CONTAINING PROTEIN"/>
    <property type="match status" value="1"/>
</dbReference>
<gene>
    <name evidence="1" type="ORF">J2S57_003936</name>
</gene>
<dbReference type="Proteomes" id="UP001235712">
    <property type="component" value="Unassembled WGS sequence"/>
</dbReference>